<evidence type="ECO:0000313" key="1">
    <source>
        <dbReference type="EMBL" id="KAJ9056226.1"/>
    </source>
</evidence>
<evidence type="ECO:0000313" key="2">
    <source>
        <dbReference type="Proteomes" id="UP001165960"/>
    </source>
</evidence>
<keyword evidence="2" id="KW-1185">Reference proteome</keyword>
<name>A0ACC2S200_9FUNG</name>
<protein>
    <submittedName>
        <fullName evidence="1">Uncharacterized protein</fullName>
    </submittedName>
</protein>
<comment type="caution">
    <text evidence="1">The sequence shown here is derived from an EMBL/GenBank/DDBJ whole genome shotgun (WGS) entry which is preliminary data.</text>
</comment>
<sequence length="411" mass="43455">MKFPLLIASLITNGQAHILMKNPPSDKYKGRNDIPESQKDYSLTNPMSPDRIGNLCGSVEKIVSSGNYAAGSAVNVELEGSAVHDGGHCQFGFSYDRSTFAVTHKVFGNCVSGSKSYSVPIPSSAPSGPVTFFWAWFNREGNREMYMNCGQITITGGSGSSISGKAILVANLSPGDVKFPEGFADDFGKDLFENQPTVSVQPSGGYNPGQNTQNSSKDNTKSPTEIKDTNSEQTTPNQPKDKGASQNPSSPQQPDSQNNYQEQGYAPQQTNAQGDTQSSTGQGNTQNNSPQASTPEQANSQGNYQQPSTQEQGRAPNTQADASNTAGNTPQQANLQSNYQQPGTQEKGQTSYNQAGASNPAGSTPQQANTQANYQQPSTQQQIQAPITPEGVSNPAGGAINSGSSQEYGRA</sequence>
<reference evidence="1" key="1">
    <citation type="submission" date="2022-04" db="EMBL/GenBank/DDBJ databases">
        <title>Genome of the entomopathogenic fungus Entomophthora muscae.</title>
        <authorList>
            <person name="Elya C."/>
            <person name="Lovett B.R."/>
            <person name="Lee E."/>
            <person name="Macias A.M."/>
            <person name="Hajek A.E."/>
            <person name="De Bivort B.L."/>
            <person name="Kasson M.T."/>
            <person name="De Fine Licht H.H."/>
            <person name="Stajich J.E."/>
        </authorList>
    </citation>
    <scope>NUCLEOTIDE SEQUENCE</scope>
    <source>
        <strain evidence="1">Berkeley</strain>
    </source>
</reference>
<dbReference type="EMBL" id="QTSX02005991">
    <property type="protein sequence ID" value="KAJ9056226.1"/>
    <property type="molecule type" value="Genomic_DNA"/>
</dbReference>
<accession>A0ACC2S200</accession>
<gene>
    <name evidence="1" type="ORF">DSO57_1035381</name>
</gene>
<proteinExistence type="predicted"/>
<organism evidence="1 2">
    <name type="scientific">Entomophthora muscae</name>
    <dbReference type="NCBI Taxonomy" id="34485"/>
    <lineage>
        <taxon>Eukaryota</taxon>
        <taxon>Fungi</taxon>
        <taxon>Fungi incertae sedis</taxon>
        <taxon>Zoopagomycota</taxon>
        <taxon>Entomophthoromycotina</taxon>
        <taxon>Entomophthoromycetes</taxon>
        <taxon>Entomophthorales</taxon>
        <taxon>Entomophthoraceae</taxon>
        <taxon>Entomophthora</taxon>
    </lineage>
</organism>
<dbReference type="Proteomes" id="UP001165960">
    <property type="component" value="Unassembled WGS sequence"/>
</dbReference>